<dbReference type="AlphaFoldDB" id="A0A1S3IRY6"/>
<dbReference type="GeneID" id="106166856"/>
<keyword evidence="3" id="KW-1185">Reference proteome</keyword>
<evidence type="ECO:0000313" key="4">
    <source>
        <dbReference type="RefSeq" id="XP_013400975.1"/>
    </source>
</evidence>
<sequence length="319" mass="35335">MKFLAFVLVATFIGAQADFVRLNLDNEISALVNEVNSPRHVRETNPLTRATQTALGQVLEEKLKNITDKINGLVATGHVVGKGLLEQAKQVADQLKEMGGKYLTDAKAILSTLKSQFSGWFQGFLDAFGGLFGKRDLFENFEEELLDETVALVLADRGVAEWWQGVKDTLSQVLGGFTSKFADLQVFVKQYAGDLWSKVKGHFDNVKLIAQEYLAHAKDASLAVTKELLEFLEPYKQDLGSLWTQVVQAAYNAKHIVLTGSTPPPVPPTAAAVEDEIQAAVRAFRSVFDEEISKRDLDEEKRAQERTSRLVGESKRHIG</sequence>
<evidence type="ECO:0000313" key="5">
    <source>
        <dbReference type="RefSeq" id="XP_023930537.1"/>
    </source>
</evidence>
<reference evidence="4 5" key="1">
    <citation type="submission" date="2025-04" db="UniProtKB">
        <authorList>
            <consortium name="RefSeq"/>
        </authorList>
    </citation>
    <scope>IDENTIFICATION</scope>
    <source>
        <tissue evidence="4 5">Gonads</tissue>
    </source>
</reference>
<dbReference type="RefSeq" id="XP_023930537.1">
    <property type="nucleotide sequence ID" value="XM_024074769.1"/>
</dbReference>
<feature type="region of interest" description="Disordered" evidence="1">
    <location>
        <begin position="295"/>
        <end position="319"/>
    </location>
</feature>
<proteinExistence type="predicted"/>
<evidence type="ECO:0000313" key="3">
    <source>
        <dbReference type="Proteomes" id="UP000085678"/>
    </source>
</evidence>
<feature type="signal peptide" evidence="2">
    <location>
        <begin position="1"/>
        <end position="17"/>
    </location>
</feature>
<feature type="chain" id="PRO_5010186241" evidence="2">
    <location>
        <begin position="18"/>
        <end position="319"/>
    </location>
</feature>
<evidence type="ECO:0000256" key="2">
    <source>
        <dbReference type="SAM" id="SignalP"/>
    </source>
</evidence>
<accession>A0A1S3IRY6</accession>
<evidence type="ECO:0000256" key="1">
    <source>
        <dbReference type="SAM" id="MobiDB-lite"/>
    </source>
</evidence>
<dbReference type="RefSeq" id="XP_013400975.1">
    <property type="nucleotide sequence ID" value="XM_013545521.1"/>
</dbReference>
<dbReference type="Proteomes" id="UP000085678">
    <property type="component" value="Unplaced"/>
</dbReference>
<organism evidence="3 4">
    <name type="scientific">Lingula anatina</name>
    <name type="common">Brachiopod</name>
    <name type="synonym">Lingula unguis</name>
    <dbReference type="NCBI Taxonomy" id="7574"/>
    <lineage>
        <taxon>Eukaryota</taxon>
        <taxon>Metazoa</taxon>
        <taxon>Spiralia</taxon>
        <taxon>Lophotrochozoa</taxon>
        <taxon>Brachiopoda</taxon>
        <taxon>Linguliformea</taxon>
        <taxon>Lingulata</taxon>
        <taxon>Lingulida</taxon>
        <taxon>Linguloidea</taxon>
        <taxon>Lingulidae</taxon>
        <taxon>Lingula</taxon>
    </lineage>
</organism>
<dbReference type="KEGG" id="lak:106166856"/>
<name>A0A1S3IRY6_LINAN</name>
<protein>
    <submittedName>
        <fullName evidence="4 5">Uncharacterized protein LOC106166856</fullName>
    </submittedName>
</protein>
<keyword evidence="2" id="KW-0732">Signal</keyword>
<gene>
    <name evidence="4 5" type="primary">LOC106166856</name>
</gene>